<accession>A0ABW5YG35</accession>
<comment type="caution">
    <text evidence="1">The sequence shown here is derived from an EMBL/GenBank/DDBJ whole genome shotgun (WGS) entry which is preliminary data.</text>
</comment>
<dbReference type="Proteomes" id="UP001597557">
    <property type="component" value="Unassembled WGS sequence"/>
</dbReference>
<evidence type="ECO:0000313" key="1">
    <source>
        <dbReference type="EMBL" id="MFD2874255.1"/>
    </source>
</evidence>
<organism evidence="1 2">
    <name type="scientific">Mucilaginibacter ximonensis</name>
    <dbReference type="NCBI Taxonomy" id="538021"/>
    <lineage>
        <taxon>Bacteria</taxon>
        <taxon>Pseudomonadati</taxon>
        <taxon>Bacteroidota</taxon>
        <taxon>Sphingobacteriia</taxon>
        <taxon>Sphingobacteriales</taxon>
        <taxon>Sphingobacteriaceae</taxon>
        <taxon>Mucilaginibacter</taxon>
    </lineage>
</organism>
<gene>
    <name evidence="1" type="ORF">ACFS5N_17365</name>
</gene>
<dbReference type="EMBL" id="JBHUPD010000004">
    <property type="protein sequence ID" value="MFD2874255.1"/>
    <property type="molecule type" value="Genomic_DNA"/>
</dbReference>
<keyword evidence="2" id="KW-1185">Reference proteome</keyword>
<reference evidence="2" key="1">
    <citation type="journal article" date="2019" name="Int. J. Syst. Evol. Microbiol.">
        <title>The Global Catalogue of Microorganisms (GCM) 10K type strain sequencing project: providing services to taxonomists for standard genome sequencing and annotation.</title>
        <authorList>
            <consortium name="The Broad Institute Genomics Platform"/>
            <consortium name="The Broad Institute Genome Sequencing Center for Infectious Disease"/>
            <person name="Wu L."/>
            <person name="Ma J."/>
        </authorList>
    </citation>
    <scope>NUCLEOTIDE SEQUENCE [LARGE SCALE GENOMIC DNA]</scope>
    <source>
        <strain evidence="2">KCTC 22437</strain>
    </source>
</reference>
<protein>
    <submittedName>
        <fullName evidence="1">TonB-dependent receptor</fullName>
    </submittedName>
</protein>
<evidence type="ECO:0000313" key="2">
    <source>
        <dbReference type="Proteomes" id="UP001597557"/>
    </source>
</evidence>
<keyword evidence="1" id="KW-0675">Receptor</keyword>
<dbReference type="RefSeq" id="WP_377188576.1">
    <property type="nucleotide sequence ID" value="NZ_JBHUPD010000004.1"/>
</dbReference>
<dbReference type="Gene3D" id="2.60.40.1930">
    <property type="match status" value="1"/>
</dbReference>
<proteinExistence type="predicted"/>
<name>A0ABW5YG35_9SPHI</name>
<sequence>MKNKRKLTISLLLVGLIGLTLSFINKDDDPVDRIVAALQKWADTNPQEKVYLQTDKPYYLVGDTIWFKAYVTTGSRHQLSAISGALYVDLISEGDSLTKQLKLPITTGMAVGNFILDDDLVHEGNYRIRAYTQWMRNAGPEYFYDRTFSVGNSIANTVFAKIDYIYTQDGNKVKIKAVLKYTDQNGQPLADKQVSYLLRKSWDVISSGGGKTNAAGELSINLPNNKPNELLQSYLNTKIIVQGANVVAKNFPIKTASNQTDVQFFPEGGNLVAGLKSRVAFKATAPNGLGAGISGVVTDNAGTEVAKLETKHLGMGYFTLTPEASKTYAAKVTYPDGSSNTINLPQVQPNGYTLSVFQTSKRDSVLVKVGVSAGAHNGGSLSLVGQSNGKVYFSSTVPVNKTYALLYFPTREVPSGIMQFTLFNADAQPLNERIVFIQNEDNINVGISSDKKIYSRREKVRLNIDAKDAAGNATGGNFSVSVISETAVPSDEVNENSIFSQLLLSSDIKGYIEKPNYYFTNQNDQTRENLDILMLTQGYRRFEWKNILSGNIAAPYYTPEKLGTEISGVIMGYNKKPIPYARVALLNNKTGFFRDTVADQNGRFKFRRILFTEGAQFTIQGAKASGKGRVIIKLNDYEMAKVTPNPNIGDLNPDILQQTKATIDNDLKQDQDLTSHGLISRVQQLKEVRIRAAKARFGTANINENQADEVYRPDSRQPCSSLRECLEEMYHSRVRFNQVMDQTYGMLWIPTYQNERYVVLIDAMRVTPEQYQDLLTDSVTNISKIYMVHESPAIQMKLLGMYSGQYRHGPPPVLAIFTKNGNYRYQKSDGTIDYAPKGYDLTRVFYSPKYDVPQNGPTVADLRSTVYWNPAVLTGAAGHTTIGYFNSDQTGTFRVTIEGINADGQLARKVYRYTVQ</sequence>